<evidence type="ECO:0000313" key="7">
    <source>
        <dbReference type="Proteomes" id="UP000585614"/>
    </source>
</evidence>
<keyword evidence="2" id="KW-0547">Nucleotide-binding</keyword>
<evidence type="ECO:0000256" key="2">
    <source>
        <dbReference type="ARBA" id="ARBA00022566"/>
    </source>
</evidence>
<dbReference type="GO" id="GO:0004862">
    <property type="term" value="F:cAMP-dependent protein kinase inhibitor activity"/>
    <property type="evidence" value="ECO:0007669"/>
    <property type="project" value="TreeGrafter"/>
</dbReference>
<dbReference type="PANTHER" id="PTHR11635">
    <property type="entry name" value="CAMP-DEPENDENT PROTEIN KINASE REGULATORY CHAIN"/>
    <property type="match status" value="1"/>
</dbReference>
<accession>A0A7J7RZ22</accession>
<evidence type="ECO:0000256" key="4">
    <source>
        <dbReference type="SAM" id="MobiDB-lite"/>
    </source>
</evidence>
<keyword evidence="2" id="KW-0116">cAMP-binding</keyword>
<gene>
    <name evidence="6" type="ORF">mRhiFer1_013559</name>
</gene>
<proteinExistence type="inferred from homology"/>
<dbReference type="EMBL" id="JACAGC010000024">
    <property type="protein sequence ID" value="KAF6281217.1"/>
    <property type="molecule type" value="Genomic_DNA"/>
</dbReference>
<dbReference type="InterPro" id="IPR003117">
    <property type="entry name" value="cAMP_dep_PK_reg_su_I/II_a/b"/>
</dbReference>
<feature type="region of interest" description="Disordered" evidence="4">
    <location>
        <begin position="63"/>
        <end position="88"/>
    </location>
</feature>
<comment type="similarity">
    <text evidence="1">Belongs to the cAMP-dependent kinase regulatory chain family.</text>
</comment>
<dbReference type="GO" id="GO:0030552">
    <property type="term" value="F:cAMP binding"/>
    <property type="evidence" value="ECO:0007669"/>
    <property type="project" value="UniProtKB-KW"/>
</dbReference>
<keyword evidence="3" id="KW-0114">cAMP</keyword>
<sequence length="176" mass="19466">MAAPASHQLEDDESLKGCELYVQKHGVQQVLKDCIVRLCIAKPERPMRFLREHFEKLEKEEHRQLLAQKSAAQSDSHDEDASPTLPNPVVKARRRRGGVSAEVYTEEDAVSYVRKGIEEGFCQTCAGTRVPCVSPSGTHVSLKQAACAPYTQVVCQLNPVQVPSMTGRRGPHGGFR</sequence>
<dbReference type="GO" id="GO:0005952">
    <property type="term" value="C:cAMP-dependent protein kinase complex"/>
    <property type="evidence" value="ECO:0007669"/>
    <property type="project" value="InterPro"/>
</dbReference>
<protein>
    <submittedName>
        <fullName evidence="6">Protein kinase cAMP-dependent type I regulatory subunit beta</fullName>
    </submittedName>
</protein>
<feature type="domain" description="RIIa" evidence="5">
    <location>
        <begin position="25"/>
        <end position="62"/>
    </location>
</feature>
<dbReference type="Pfam" id="PF02197">
    <property type="entry name" value="RIIa"/>
    <property type="match status" value="1"/>
</dbReference>
<dbReference type="GO" id="GO:0034236">
    <property type="term" value="F:protein kinase A catalytic subunit binding"/>
    <property type="evidence" value="ECO:0007669"/>
    <property type="project" value="TreeGrafter"/>
</dbReference>
<dbReference type="InterPro" id="IPR050503">
    <property type="entry name" value="cAMP-dep_PK_reg_su-like"/>
</dbReference>
<dbReference type="SUPFAM" id="SSF47391">
    <property type="entry name" value="Dimerization-anchoring domain of cAMP-dependent PK regulatory subunit"/>
    <property type="match status" value="1"/>
</dbReference>
<dbReference type="CDD" id="cd12102">
    <property type="entry name" value="DD_RIbeta_PKA"/>
    <property type="match status" value="1"/>
</dbReference>
<dbReference type="FunFam" id="1.20.890.10:FF:000001">
    <property type="entry name" value="cAMP-dependent protein kinase type I-alpha regulatory subunit"/>
    <property type="match status" value="1"/>
</dbReference>
<dbReference type="PANTHER" id="PTHR11635:SF126">
    <property type="entry name" value="CAMP-DEPENDENT PROTEIN KINASE TYPE I-BETA REGULATORY SUBUNIT"/>
    <property type="match status" value="1"/>
</dbReference>
<evidence type="ECO:0000259" key="5">
    <source>
        <dbReference type="SMART" id="SM00394"/>
    </source>
</evidence>
<evidence type="ECO:0000256" key="3">
    <source>
        <dbReference type="ARBA" id="ARBA00023149"/>
    </source>
</evidence>
<dbReference type="InterPro" id="IPR042818">
    <property type="entry name" value="RIbeta_DD"/>
</dbReference>
<evidence type="ECO:0000256" key="1">
    <source>
        <dbReference type="ARBA" id="ARBA00005753"/>
    </source>
</evidence>
<dbReference type="SMART" id="SM00394">
    <property type="entry name" value="RIIa"/>
    <property type="match status" value="1"/>
</dbReference>
<dbReference type="GO" id="GO:0005829">
    <property type="term" value="C:cytosol"/>
    <property type="evidence" value="ECO:0007669"/>
    <property type="project" value="TreeGrafter"/>
</dbReference>
<dbReference type="Gene3D" id="1.20.890.10">
    <property type="entry name" value="cAMP-dependent protein kinase regulatory subunit, dimerization-anchoring domain"/>
    <property type="match status" value="1"/>
</dbReference>
<reference evidence="6 7" key="1">
    <citation type="journal article" date="2020" name="Nature">
        <title>Six reference-quality genomes reveal evolution of bat adaptations.</title>
        <authorList>
            <person name="Jebb D."/>
            <person name="Huang Z."/>
            <person name="Pippel M."/>
            <person name="Hughes G.M."/>
            <person name="Lavrichenko K."/>
            <person name="Devanna P."/>
            <person name="Winkler S."/>
            <person name="Jermiin L.S."/>
            <person name="Skirmuntt E.C."/>
            <person name="Katzourakis A."/>
            <person name="Burkitt-Gray L."/>
            <person name="Ray D.A."/>
            <person name="Sullivan K.A.M."/>
            <person name="Roscito J.G."/>
            <person name="Kirilenko B.M."/>
            <person name="Davalos L.M."/>
            <person name="Corthals A.P."/>
            <person name="Power M.L."/>
            <person name="Jones G."/>
            <person name="Ransome R.D."/>
            <person name="Dechmann D.K.N."/>
            <person name="Locatelli A.G."/>
            <person name="Puechmaille S.J."/>
            <person name="Fedrigo O."/>
            <person name="Jarvis E.D."/>
            <person name="Hiller M."/>
            <person name="Vernes S.C."/>
            <person name="Myers E.W."/>
            <person name="Teeling E.C."/>
        </authorList>
    </citation>
    <scope>NUCLEOTIDE SEQUENCE [LARGE SCALE GENOMIC DNA]</scope>
    <source>
        <strain evidence="6">MRhiFer1</strain>
        <tissue evidence="6">Lung</tissue>
    </source>
</reference>
<dbReference type="Proteomes" id="UP000585614">
    <property type="component" value="Unassembled WGS sequence"/>
</dbReference>
<evidence type="ECO:0000313" key="6">
    <source>
        <dbReference type="EMBL" id="KAF6281217.1"/>
    </source>
</evidence>
<organism evidence="6 7">
    <name type="scientific">Rhinolophus ferrumequinum</name>
    <name type="common">Greater horseshoe bat</name>
    <dbReference type="NCBI Taxonomy" id="59479"/>
    <lineage>
        <taxon>Eukaryota</taxon>
        <taxon>Metazoa</taxon>
        <taxon>Chordata</taxon>
        <taxon>Craniata</taxon>
        <taxon>Vertebrata</taxon>
        <taxon>Euteleostomi</taxon>
        <taxon>Mammalia</taxon>
        <taxon>Eutheria</taxon>
        <taxon>Laurasiatheria</taxon>
        <taxon>Chiroptera</taxon>
        <taxon>Yinpterochiroptera</taxon>
        <taxon>Rhinolophoidea</taxon>
        <taxon>Rhinolophidae</taxon>
        <taxon>Rhinolophinae</taxon>
        <taxon>Rhinolophus</taxon>
    </lineage>
</organism>
<name>A0A7J7RZ22_RHIFE</name>
<dbReference type="AlphaFoldDB" id="A0A7J7RZ22"/>
<comment type="caution">
    <text evidence="6">The sequence shown here is derived from an EMBL/GenBank/DDBJ whole genome shotgun (WGS) entry which is preliminary data.</text>
</comment>